<dbReference type="EMBL" id="CP046401">
    <property type="protein sequence ID" value="QGY43570.1"/>
    <property type="molecule type" value="Genomic_DNA"/>
</dbReference>
<name>A0A6I6JR94_9BACT</name>
<feature type="domain" description="Glycogen debranching enzyme bacterial and archaeal type N-terminal" evidence="2">
    <location>
        <begin position="20"/>
        <end position="240"/>
    </location>
</feature>
<dbReference type="AlphaFoldDB" id="A0A6I6JR94"/>
<evidence type="ECO:0000259" key="1">
    <source>
        <dbReference type="Pfam" id="PF06202"/>
    </source>
</evidence>
<dbReference type="InterPro" id="IPR032790">
    <property type="entry name" value="GDE_C"/>
</dbReference>
<dbReference type="Gene3D" id="1.50.10.10">
    <property type="match status" value="1"/>
</dbReference>
<keyword evidence="4" id="KW-1185">Reference proteome</keyword>
<proteinExistence type="predicted"/>
<gene>
    <name evidence="3" type="ORF">GM418_07820</name>
</gene>
<dbReference type="GO" id="GO:0004134">
    <property type="term" value="F:4-alpha-glucanotransferase activity"/>
    <property type="evidence" value="ECO:0007669"/>
    <property type="project" value="InterPro"/>
</dbReference>
<dbReference type="Proteomes" id="UP000428260">
    <property type="component" value="Chromosome"/>
</dbReference>
<evidence type="ECO:0000259" key="2">
    <source>
        <dbReference type="Pfam" id="PF12439"/>
    </source>
</evidence>
<organism evidence="3 4">
    <name type="scientific">Maribellus comscasis</name>
    <dbReference type="NCBI Taxonomy" id="2681766"/>
    <lineage>
        <taxon>Bacteria</taxon>
        <taxon>Pseudomonadati</taxon>
        <taxon>Bacteroidota</taxon>
        <taxon>Bacteroidia</taxon>
        <taxon>Marinilabiliales</taxon>
        <taxon>Prolixibacteraceae</taxon>
        <taxon>Maribellus</taxon>
    </lineage>
</organism>
<dbReference type="PANTHER" id="PTHR10569">
    <property type="entry name" value="GLYCOGEN DEBRANCHING ENZYME"/>
    <property type="match status" value="1"/>
</dbReference>
<reference evidence="3 4" key="1">
    <citation type="submission" date="2019-11" db="EMBL/GenBank/DDBJ databases">
        <authorList>
            <person name="Zheng R.K."/>
            <person name="Sun C.M."/>
        </authorList>
    </citation>
    <scope>NUCLEOTIDE SEQUENCE [LARGE SCALE GENOMIC DNA]</scope>
    <source>
        <strain evidence="3 4">WC007</strain>
    </source>
</reference>
<dbReference type="InterPro" id="IPR024742">
    <property type="entry name" value="Glycogen_debranch_N"/>
</dbReference>
<accession>A0A6I6JR94</accession>
<sequence length="648" mass="74443">MNYLKFDKEQLINLEYSLDKEVLRSNRAGSYMSTTLNGCNTRKYHGLLVSPIENFGGEKHVLLSSLDETVIQNNAEFNLGIHRFKGGVYEPKGHKYIRDVKFNRIPKITYRLGGVVLSKERLLVEKEEQVLVRYTLEEAHSPTTLRFKPFLAFRNIHQLSKANMFANSKFHTANNGIFIKLYDGYPDLYMQFNKEVEFIPVPDWYYNIEYIEEARRGYEYLEDLLVPGYFEIPIKKGESIVFAAGLNETKPVSLKQRFTKEVNKRPERDTFLTSLDNAAEQFILQRSDETDIVAGFPWYESITRQTFVSLPGLCISLSNGYSCRRILDTYVKFLKNGFFPDHIHNSNPTYHSADASLWFIWGVQQYFKKNSNAKEVWKKYGNAITEIFEGYKNPALDYIKLTNEGLIYAEKAGTALTWMDSYVDGQPVVQRGGFAVEINALWFNALCFALDLADLAGEYDFIEQWKNMVEKAGNAFLNTFWDNRHEHLADVVNNGIADWAVRPNMVIAAAMDYSPLSTEQKKSLLSVAKRKLLTKRGLRTLSPDHLRYKGVVEGGPREREMAMHQGTVHPWLIQFFAEGYLKIHKRGGLPFVKQIMESFEDDITEHCIGTMAEIYNGNPPHKARGAISMAWSVAGVVYATHLVHNFKE</sequence>
<feature type="domain" description="Glycogen debranching enzyme C-terminal" evidence="1">
    <location>
        <begin position="278"/>
        <end position="636"/>
    </location>
</feature>
<dbReference type="RefSeq" id="WP_158864830.1">
    <property type="nucleotide sequence ID" value="NZ_CP046401.1"/>
</dbReference>
<dbReference type="KEGG" id="mcos:GM418_07820"/>
<dbReference type="InterPro" id="IPR012341">
    <property type="entry name" value="6hp_glycosidase-like_sf"/>
</dbReference>
<dbReference type="PANTHER" id="PTHR10569:SF2">
    <property type="entry name" value="GLYCOGEN DEBRANCHING ENZYME"/>
    <property type="match status" value="1"/>
</dbReference>
<dbReference type="GO" id="GO:0004135">
    <property type="term" value="F:amylo-alpha-1,6-glucosidase activity"/>
    <property type="evidence" value="ECO:0007669"/>
    <property type="project" value="InterPro"/>
</dbReference>
<dbReference type="SUPFAM" id="SSF48208">
    <property type="entry name" value="Six-hairpin glycosidases"/>
    <property type="match status" value="1"/>
</dbReference>
<evidence type="ECO:0000313" key="3">
    <source>
        <dbReference type="EMBL" id="QGY43570.1"/>
    </source>
</evidence>
<evidence type="ECO:0000313" key="4">
    <source>
        <dbReference type="Proteomes" id="UP000428260"/>
    </source>
</evidence>
<protein>
    <recommendedName>
        <fullName evidence="5">Amylo-alpha-1,6-glucosidase</fullName>
    </recommendedName>
</protein>
<dbReference type="Pfam" id="PF12439">
    <property type="entry name" value="GDE_N"/>
    <property type="match status" value="1"/>
</dbReference>
<dbReference type="Pfam" id="PF06202">
    <property type="entry name" value="GDE_C"/>
    <property type="match status" value="1"/>
</dbReference>
<dbReference type="InterPro" id="IPR008928">
    <property type="entry name" value="6-hairpin_glycosidase_sf"/>
</dbReference>
<dbReference type="GO" id="GO:0005980">
    <property type="term" value="P:glycogen catabolic process"/>
    <property type="evidence" value="ECO:0007669"/>
    <property type="project" value="InterPro"/>
</dbReference>
<evidence type="ECO:0008006" key="5">
    <source>
        <dbReference type="Google" id="ProtNLM"/>
    </source>
</evidence>
<dbReference type="InterPro" id="IPR010401">
    <property type="entry name" value="AGL/Gdb1"/>
</dbReference>